<dbReference type="EMBL" id="RFFI01000004">
    <property type="protein sequence ID" value="RMI14138.1"/>
    <property type="molecule type" value="Genomic_DNA"/>
</dbReference>
<gene>
    <name evidence="1" type="ORF">EBM89_01355</name>
</gene>
<accession>A0A3M2JVQ7</accession>
<sequence length="312" mass="33266">MRRAHPRYGAAVGLFRRRRRKPEPWDLVTEAVAAFGRAGVPVTPGADGELRTSDGHVYGLHNLELVLRTAPRAQWPRIVDHHARTMAAAREDEAPTSVEKVRDILLPRVVDTGAAGGTLPAAALAAGRPLAPGLTVLPALDRPATVATLSAVDDLGGWDAIWPVATANLRHLPLPEHLPVDTETVPSARVHVFRSDDFFGASRVLDLDHLLAAVLRLERPAHGTLVALPNRHVLAVHVVDSAAVLRAVPALLAFAEAQVDGPGPLSPHVYYRSPDGRLEQVSRRDPDGSVHVDATGALGTALSRLGLTGDDD</sequence>
<protein>
    <submittedName>
        <fullName evidence="1">Uncharacterized protein</fullName>
    </submittedName>
</protein>
<comment type="caution">
    <text evidence="1">The sequence shown here is derived from an EMBL/GenBank/DDBJ whole genome shotgun (WGS) entry which is preliminary data.</text>
</comment>
<dbReference type="Proteomes" id="UP000269289">
    <property type="component" value="Unassembled WGS sequence"/>
</dbReference>
<proteinExistence type="predicted"/>
<reference evidence="1 2" key="1">
    <citation type="submission" date="2018-10" db="EMBL/GenBank/DDBJ databases">
        <title>Isolation, diversity and antifungal activity of actinobacteria from wheat.</title>
        <authorList>
            <person name="Han C."/>
        </authorList>
    </citation>
    <scope>NUCLEOTIDE SEQUENCE [LARGE SCALE GENOMIC DNA]</scope>
    <source>
        <strain evidence="1 2">NEAU-YY56</strain>
    </source>
</reference>
<keyword evidence="2" id="KW-1185">Reference proteome</keyword>
<dbReference type="AlphaFoldDB" id="A0A3M2JVQ7"/>
<evidence type="ECO:0000313" key="1">
    <source>
        <dbReference type="EMBL" id="RMI14138.1"/>
    </source>
</evidence>
<name>A0A3M2JVQ7_9CELL</name>
<organism evidence="1 2">
    <name type="scientific">Cellulomonas triticagri</name>
    <dbReference type="NCBI Taxonomy" id="2483352"/>
    <lineage>
        <taxon>Bacteria</taxon>
        <taxon>Bacillati</taxon>
        <taxon>Actinomycetota</taxon>
        <taxon>Actinomycetes</taxon>
        <taxon>Micrococcales</taxon>
        <taxon>Cellulomonadaceae</taxon>
        <taxon>Cellulomonas</taxon>
    </lineage>
</organism>
<evidence type="ECO:0000313" key="2">
    <source>
        <dbReference type="Proteomes" id="UP000269289"/>
    </source>
</evidence>